<dbReference type="Proteomes" id="UP000230423">
    <property type="component" value="Unassembled WGS sequence"/>
</dbReference>
<sequence length="67" mass="7793">MPKMIWYITYLLNSKYAARLIRSKSVVHWDFPKPVYAGRPELAWTATAIGEHHTKEAAEVLKMTFEV</sequence>
<evidence type="ECO:0000313" key="2">
    <source>
        <dbReference type="Proteomes" id="UP000230423"/>
    </source>
</evidence>
<keyword evidence="2" id="KW-1185">Reference proteome</keyword>
<accession>A0A2G9TCT3</accession>
<dbReference type="EMBL" id="KZ386862">
    <property type="protein sequence ID" value="PIO55332.1"/>
    <property type="molecule type" value="Genomic_DNA"/>
</dbReference>
<protein>
    <submittedName>
        <fullName evidence="1">Uncharacterized protein</fullName>
    </submittedName>
</protein>
<gene>
    <name evidence="1" type="ORF">TELCIR_23282</name>
</gene>
<reference evidence="1 2" key="1">
    <citation type="submission" date="2015-09" db="EMBL/GenBank/DDBJ databases">
        <title>Draft genome of the parasitic nematode Teladorsagia circumcincta isolate WARC Sus (inbred).</title>
        <authorList>
            <person name="Mitreva M."/>
        </authorList>
    </citation>
    <scope>NUCLEOTIDE SEQUENCE [LARGE SCALE GENOMIC DNA]</scope>
    <source>
        <strain evidence="1 2">S</strain>
    </source>
</reference>
<dbReference type="OrthoDB" id="413077at2759"/>
<dbReference type="AlphaFoldDB" id="A0A2G9TCT3"/>
<name>A0A2G9TCT3_TELCI</name>
<evidence type="ECO:0000313" key="1">
    <source>
        <dbReference type="EMBL" id="PIO55332.1"/>
    </source>
</evidence>
<organism evidence="1 2">
    <name type="scientific">Teladorsagia circumcincta</name>
    <name type="common">Brown stomach worm</name>
    <name type="synonym">Ostertagia circumcincta</name>
    <dbReference type="NCBI Taxonomy" id="45464"/>
    <lineage>
        <taxon>Eukaryota</taxon>
        <taxon>Metazoa</taxon>
        <taxon>Ecdysozoa</taxon>
        <taxon>Nematoda</taxon>
        <taxon>Chromadorea</taxon>
        <taxon>Rhabditida</taxon>
        <taxon>Rhabditina</taxon>
        <taxon>Rhabditomorpha</taxon>
        <taxon>Strongyloidea</taxon>
        <taxon>Trichostrongylidae</taxon>
        <taxon>Teladorsagia</taxon>
    </lineage>
</organism>
<proteinExistence type="predicted"/>